<feature type="binding site" evidence="11">
    <location>
        <position position="142"/>
    </location>
    <ligand>
        <name>Mg(2+)</name>
        <dbReference type="ChEBI" id="CHEBI:18420"/>
    </ligand>
</feature>
<keyword evidence="7 11" id="KW-0460">Magnesium</keyword>
<dbReference type="SUPFAM" id="SSF52540">
    <property type="entry name" value="P-loop containing nucleoside triphosphate hydrolases"/>
    <property type="match status" value="1"/>
</dbReference>
<evidence type="ECO:0000256" key="11">
    <source>
        <dbReference type="HAMAP-Rule" id="MF_01227"/>
    </source>
</evidence>
<feature type="binding site" evidence="11">
    <location>
        <position position="406"/>
    </location>
    <ligand>
        <name>L-glutamine</name>
        <dbReference type="ChEBI" id="CHEBI:58359"/>
    </ligand>
</feature>
<dbReference type="CDD" id="cd03113">
    <property type="entry name" value="CTPS_N"/>
    <property type="match status" value="1"/>
</dbReference>
<dbReference type="GO" id="GO:0046872">
    <property type="term" value="F:metal ion binding"/>
    <property type="evidence" value="ECO:0007669"/>
    <property type="project" value="UniProtKB-KW"/>
</dbReference>
<dbReference type="GO" id="GO:0019856">
    <property type="term" value="P:pyrimidine nucleobase biosynthetic process"/>
    <property type="evidence" value="ECO:0007669"/>
    <property type="project" value="TreeGrafter"/>
</dbReference>
<feature type="domain" description="Glutamine amidotransferase" evidence="12">
    <location>
        <begin position="303"/>
        <end position="527"/>
    </location>
</feature>
<feature type="binding site" evidence="11">
    <location>
        <position position="56"/>
    </location>
    <ligand>
        <name>L-glutamine</name>
        <dbReference type="ChEBI" id="CHEBI:58359"/>
    </ligand>
</feature>
<feature type="region of interest" description="Amidoligase domain" evidence="11">
    <location>
        <begin position="1"/>
        <end position="268"/>
    </location>
</feature>
<feature type="binding site" evidence="11">
    <location>
        <begin position="16"/>
        <end position="21"/>
    </location>
    <ligand>
        <name>ATP</name>
        <dbReference type="ChEBI" id="CHEBI:30616"/>
    </ligand>
</feature>
<feature type="domain" description="CTP synthase N-terminal" evidence="13">
    <location>
        <begin position="5"/>
        <end position="268"/>
    </location>
</feature>
<dbReference type="GO" id="GO:0003883">
    <property type="term" value="F:CTP synthase activity"/>
    <property type="evidence" value="ECO:0007669"/>
    <property type="project" value="UniProtKB-UniRule"/>
</dbReference>
<evidence type="ECO:0000256" key="3">
    <source>
        <dbReference type="ARBA" id="ARBA00022598"/>
    </source>
</evidence>
<keyword evidence="3 11" id="KW-0436">Ligase</keyword>
<feature type="binding site" evidence="11">
    <location>
        <begin position="189"/>
        <end position="194"/>
    </location>
    <ligand>
        <name>CTP</name>
        <dbReference type="ChEBI" id="CHEBI:37563"/>
        <note>allosteric inhibitor</note>
    </ligand>
</feature>
<sequence>MMSTKFVFITGGVVSGLGKGICAASLGRLLKQRGVRVRNQKFDPYINVDPGTMSPYQHGEVFVTDDGAETDLDLGHYERFVDEDLSGNSSISSGKIYWSVLNRERRGDYLGATVQIIPHITNEIKSRVYAMAAEDVDVVITEVGGTVGDIESQPFLEAIRQVAAERPHGDVLFIHVPLIVQVPGTGELKSKPTQHSVKELLSLGIQPDILVCRCDAPMTEEVRRKIALFCNVQPDCVIQNATAETLYEVPLLMAKEGLDEVVCRKLGLITYQPDLREWSAMVRREKEAHRHVRIALVGKYTQLHDAYLSVVEALHHAGTANDAVVEIAWIDSEELTEQNLEASLRGCGGILVPGGFGERGIEGMIRAIQYAREQRVPFFGICLGMQMAVVEFARHVLGWADANSAEFSETTRHPVIALMPDQMHITDKGGTMRLGKYPCVLAENTRSRALYGTAEISERHRHRFEFQNDCRSEMQEQGMVLSGLSPDGRLVEIVELSQHPWFVGAQFHPEFKSRPDRPHPLFYGFVKAALEQMQGKENMDESL</sequence>
<feature type="binding site" evidence="11">
    <location>
        <begin position="149"/>
        <end position="151"/>
    </location>
    <ligand>
        <name>CTP</name>
        <dbReference type="ChEBI" id="CHEBI:37563"/>
        <note>allosteric inhibitor</note>
    </ligand>
</feature>
<dbReference type="PROSITE" id="PS51273">
    <property type="entry name" value="GATASE_TYPE_1"/>
    <property type="match status" value="1"/>
</dbReference>
<comment type="miscellaneous">
    <text evidence="11">CTPSs have evolved a hybrid strategy for distinguishing between UTP and CTP. The overlapping regions of the product feedback inhibitory and substrate sites recognize a common feature in both compounds, the triphosphate moiety. To differentiate isosteric substrate and product pyrimidine rings, an additional pocket far from the expected kinase/ligase catalytic site, specifically recognizes the cytosine and ribose portions of the product inhibitor.</text>
</comment>
<evidence type="ECO:0000256" key="10">
    <source>
        <dbReference type="ARBA" id="ARBA00047781"/>
    </source>
</evidence>
<dbReference type="AlphaFoldDB" id="A0A810Q6G3"/>
<comment type="catalytic activity">
    <reaction evidence="10 11">
        <text>UTP + L-glutamine + ATP + H2O = CTP + L-glutamate + ADP + phosphate + 2 H(+)</text>
        <dbReference type="Rhea" id="RHEA:26426"/>
        <dbReference type="ChEBI" id="CHEBI:15377"/>
        <dbReference type="ChEBI" id="CHEBI:15378"/>
        <dbReference type="ChEBI" id="CHEBI:29985"/>
        <dbReference type="ChEBI" id="CHEBI:30616"/>
        <dbReference type="ChEBI" id="CHEBI:37563"/>
        <dbReference type="ChEBI" id="CHEBI:43474"/>
        <dbReference type="ChEBI" id="CHEBI:46398"/>
        <dbReference type="ChEBI" id="CHEBI:58359"/>
        <dbReference type="ChEBI" id="CHEBI:456216"/>
        <dbReference type="EC" id="6.3.4.2"/>
    </reaction>
</comment>
<dbReference type="EMBL" id="AP023420">
    <property type="protein sequence ID" value="BCK83879.1"/>
    <property type="molecule type" value="Genomic_DNA"/>
</dbReference>
<comment type="pathway">
    <text evidence="1 11">Pyrimidine metabolism; CTP biosynthesis via de novo pathway; CTP from UDP: step 2/2.</text>
</comment>
<feature type="binding site" evidence="11">
    <location>
        <position position="15"/>
    </location>
    <ligand>
        <name>CTP</name>
        <dbReference type="ChEBI" id="CHEBI:37563"/>
        <note>allosteric inhibitor</note>
    </ligand>
</feature>
<proteinExistence type="inferred from homology"/>
<keyword evidence="5 11" id="KW-0547">Nucleotide-binding</keyword>
<evidence type="ECO:0000259" key="12">
    <source>
        <dbReference type="Pfam" id="PF00117"/>
    </source>
</evidence>
<dbReference type="GO" id="GO:0005524">
    <property type="term" value="F:ATP binding"/>
    <property type="evidence" value="ECO:0007669"/>
    <property type="project" value="UniProtKB-KW"/>
</dbReference>
<name>A0A810Q6G3_9FIRM</name>
<comment type="similarity">
    <text evidence="2 11">Belongs to the CTP synthase family.</text>
</comment>
<dbReference type="GO" id="GO:0044210">
    <property type="term" value="P:'de novo' CTP biosynthetic process"/>
    <property type="evidence" value="ECO:0007669"/>
    <property type="project" value="UniProtKB-UniRule"/>
</dbReference>
<evidence type="ECO:0000256" key="1">
    <source>
        <dbReference type="ARBA" id="ARBA00005171"/>
    </source>
</evidence>
<protein>
    <recommendedName>
        <fullName evidence="11">CTP synthase</fullName>
        <ecNumber evidence="11">6.3.4.2</ecNumber>
    </recommendedName>
    <alternativeName>
        <fullName evidence="11">Cytidine 5'-triphosphate synthase</fullName>
    </alternativeName>
    <alternativeName>
        <fullName evidence="11">Cytidine triphosphate synthetase</fullName>
        <shortName evidence="11">CTP synthetase</shortName>
        <shortName evidence="11">CTPS</shortName>
    </alternativeName>
    <alternativeName>
        <fullName evidence="11">UTP--ammonia ligase</fullName>
    </alternativeName>
</protein>
<dbReference type="NCBIfam" id="TIGR00337">
    <property type="entry name" value="PyrG"/>
    <property type="match status" value="1"/>
</dbReference>
<comment type="subunit">
    <text evidence="11">Homotetramer.</text>
</comment>
<evidence type="ECO:0000256" key="9">
    <source>
        <dbReference type="ARBA" id="ARBA00022975"/>
    </source>
</evidence>
<dbReference type="KEGG" id="pfaa:MM59RIKEN_11980"/>
<feature type="binding site" evidence="11">
    <location>
        <position position="463"/>
    </location>
    <ligand>
        <name>L-glutamine</name>
        <dbReference type="ChEBI" id="CHEBI:58359"/>
    </ligand>
</feature>
<gene>
    <name evidence="11 14" type="primary">pyrG</name>
    <name evidence="14" type="ORF">MM59RIKEN_11980</name>
</gene>
<feature type="active site" evidence="11">
    <location>
        <position position="508"/>
    </location>
</feature>
<dbReference type="Proteomes" id="UP000679848">
    <property type="component" value="Chromosome"/>
</dbReference>
<keyword evidence="15" id="KW-1185">Reference proteome</keyword>
<dbReference type="FunFam" id="3.40.50.880:FF:000002">
    <property type="entry name" value="CTP synthase"/>
    <property type="match status" value="1"/>
</dbReference>
<dbReference type="InterPro" id="IPR033828">
    <property type="entry name" value="GATase1_CTP_Synthase"/>
</dbReference>
<feature type="active site" description="Nucleophile; for glutamine hydrolysis" evidence="11">
    <location>
        <position position="382"/>
    </location>
</feature>
<dbReference type="EC" id="6.3.4.2" evidence="11"/>
<keyword evidence="8 11" id="KW-0315">Glutamine amidotransferase</keyword>
<comment type="catalytic activity">
    <reaction evidence="11">
        <text>L-glutamine + H2O = L-glutamate + NH4(+)</text>
        <dbReference type="Rhea" id="RHEA:15889"/>
        <dbReference type="ChEBI" id="CHEBI:15377"/>
        <dbReference type="ChEBI" id="CHEBI:28938"/>
        <dbReference type="ChEBI" id="CHEBI:29985"/>
        <dbReference type="ChEBI" id="CHEBI:58359"/>
    </reaction>
</comment>
<keyword evidence="4 11" id="KW-0479">Metal-binding</keyword>
<feature type="binding site" evidence="11">
    <location>
        <position position="225"/>
    </location>
    <ligand>
        <name>UTP</name>
        <dbReference type="ChEBI" id="CHEBI:46398"/>
    </ligand>
</feature>
<dbReference type="Gene3D" id="3.40.50.880">
    <property type="match status" value="1"/>
</dbReference>
<feature type="binding site" evidence="11">
    <location>
        <position position="225"/>
    </location>
    <ligand>
        <name>CTP</name>
        <dbReference type="ChEBI" id="CHEBI:37563"/>
        <note>allosteric inhibitor</note>
    </ligand>
</feature>
<feature type="binding site" evidence="11">
    <location>
        <position position="355"/>
    </location>
    <ligand>
        <name>L-glutamine</name>
        <dbReference type="ChEBI" id="CHEBI:58359"/>
    </ligand>
</feature>
<evidence type="ECO:0000256" key="4">
    <source>
        <dbReference type="ARBA" id="ARBA00022723"/>
    </source>
</evidence>
<dbReference type="InterPro" id="IPR029062">
    <property type="entry name" value="Class_I_gatase-like"/>
</dbReference>
<evidence type="ECO:0000313" key="15">
    <source>
        <dbReference type="Proteomes" id="UP000679848"/>
    </source>
</evidence>
<dbReference type="InterPro" id="IPR017456">
    <property type="entry name" value="CTP_synthase_N"/>
</dbReference>
<evidence type="ECO:0000259" key="13">
    <source>
        <dbReference type="Pfam" id="PF06418"/>
    </source>
</evidence>
<dbReference type="InterPro" id="IPR004468">
    <property type="entry name" value="CTP_synthase"/>
</dbReference>
<dbReference type="CDD" id="cd01746">
    <property type="entry name" value="GATase1_CTP_Synthase"/>
    <property type="match status" value="1"/>
</dbReference>
<feature type="binding site" evidence="11">
    <location>
        <begin position="189"/>
        <end position="194"/>
    </location>
    <ligand>
        <name>UTP</name>
        <dbReference type="ChEBI" id="CHEBI:46398"/>
    </ligand>
</feature>
<comment type="catalytic activity">
    <reaction evidence="11">
        <text>UTP + NH4(+) + ATP = CTP + ADP + phosphate + 2 H(+)</text>
        <dbReference type="Rhea" id="RHEA:16597"/>
        <dbReference type="ChEBI" id="CHEBI:15378"/>
        <dbReference type="ChEBI" id="CHEBI:28938"/>
        <dbReference type="ChEBI" id="CHEBI:30616"/>
        <dbReference type="ChEBI" id="CHEBI:37563"/>
        <dbReference type="ChEBI" id="CHEBI:43474"/>
        <dbReference type="ChEBI" id="CHEBI:46398"/>
        <dbReference type="ChEBI" id="CHEBI:456216"/>
    </reaction>
</comment>
<dbReference type="UniPathway" id="UPA00159">
    <property type="reaction ID" value="UER00277"/>
</dbReference>
<dbReference type="GO" id="GO:0097268">
    <property type="term" value="C:cytoophidium"/>
    <property type="evidence" value="ECO:0007669"/>
    <property type="project" value="UniProtKB-ARBA"/>
</dbReference>
<feature type="binding site" evidence="11">
    <location>
        <begin position="383"/>
        <end position="386"/>
    </location>
    <ligand>
        <name>L-glutamine</name>
        <dbReference type="ChEBI" id="CHEBI:58359"/>
    </ligand>
</feature>
<dbReference type="GO" id="GO:0005829">
    <property type="term" value="C:cytosol"/>
    <property type="evidence" value="ECO:0007669"/>
    <property type="project" value="TreeGrafter"/>
</dbReference>
<dbReference type="PANTHER" id="PTHR11550:SF0">
    <property type="entry name" value="CTP SYNTHASE-RELATED"/>
    <property type="match status" value="1"/>
</dbReference>
<dbReference type="FunFam" id="3.40.50.300:FF:000009">
    <property type="entry name" value="CTP synthase"/>
    <property type="match status" value="1"/>
</dbReference>
<dbReference type="Pfam" id="PF00117">
    <property type="entry name" value="GATase"/>
    <property type="match status" value="1"/>
</dbReference>
<evidence type="ECO:0000256" key="8">
    <source>
        <dbReference type="ARBA" id="ARBA00022962"/>
    </source>
</evidence>
<comment type="caution">
    <text evidence="11">Lacks conserved residue(s) required for the propagation of feature annotation.</text>
</comment>
<dbReference type="InterPro" id="IPR017926">
    <property type="entry name" value="GATASE"/>
</dbReference>
<reference evidence="14" key="1">
    <citation type="submission" date="2020-09" db="EMBL/GenBank/DDBJ databases">
        <title>New species isolated from human feces.</title>
        <authorList>
            <person name="Kitahara M."/>
            <person name="Shigeno Y."/>
            <person name="Shime M."/>
            <person name="Matsumoto Y."/>
            <person name="Nakamura S."/>
            <person name="Motooka D."/>
            <person name="Fukuoka S."/>
            <person name="Nishikawa H."/>
            <person name="Benno Y."/>
        </authorList>
    </citation>
    <scope>NUCLEOTIDE SEQUENCE</scope>
    <source>
        <strain evidence="14">MM59</strain>
    </source>
</reference>
<feature type="binding site" evidence="11">
    <location>
        <position position="73"/>
    </location>
    <ligand>
        <name>ATP</name>
        <dbReference type="ChEBI" id="CHEBI:30616"/>
    </ligand>
</feature>
<feature type="binding site" evidence="11">
    <location>
        <position position="243"/>
    </location>
    <ligand>
        <name>ATP</name>
        <dbReference type="ChEBI" id="CHEBI:30616"/>
    </ligand>
</feature>
<feature type="binding site" evidence="11">
    <location>
        <position position="15"/>
    </location>
    <ligand>
        <name>UTP</name>
        <dbReference type="ChEBI" id="CHEBI:46398"/>
    </ligand>
</feature>
<evidence type="ECO:0000256" key="5">
    <source>
        <dbReference type="ARBA" id="ARBA00022741"/>
    </source>
</evidence>
<evidence type="ECO:0000256" key="6">
    <source>
        <dbReference type="ARBA" id="ARBA00022840"/>
    </source>
</evidence>
<dbReference type="Pfam" id="PF06418">
    <property type="entry name" value="CTP_synth_N"/>
    <property type="match status" value="1"/>
</dbReference>
<dbReference type="PANTHER" id="PTHR11550">
    <property type="entry name" value="CTP SYNTHASE"/>
    <property type="match status" value="1"/>
</dbReference>
<dbReference type="GO" id="GO:0042802">
    <property type="term" value="F:identical protein binding"/>
    <property type="evidence" value="ECO:0007669"/>
    <property type="project" value="TreeGrafter"/>
</dbReference>
<evidence type="ECO:0000256" key="2">
    <source>
        <dbReference type="ARBA" id="ARBA00007533"/>
    </source>
</evidence>
<feature type="active site" evidence="11">
    <location>
        <position position="510"/>
    </location>
</feature>
<accession>A0A810Q6G3</accession>
<evidence type="ECO:0000256" key="7">
    <source>
        <dbReference type="ARBA" id="ARBA00022842"/>
    </source>
</evidence>
<organism evidence="14 15">
    <name type="scientific">Pusillibacter faecalis</name>
    <dbReference type="NCBI Taxonomy" id="2714358"/>
    <lineage>
        <taxon>Bacteria</taxon>
        <taxon>Bacillati</taxon>
        <taxon>Bacillota</taxon>
        <taxon>Clostridia</taxon>
        <taxon>Eubacteriales</taxon>
        <taxon>Oscillospiraceae</taxon>
        <taxon>Pusillibacter</taxon>
    </lineage>
</organism>
<dbReference type="HAMAP" id="MF_01227">
    <property type="entry name" value="PyrG"/>
    <property type="match status" value="1"/>
</dbReference>
<feature type="binding site" evidence="11">
    <location>
        <position position="73"/>
    </location>
    <ligand>
        <name>Mg(2+)</name>
        <dbReference type="ChEBI" id="CHEBI:18420"/>
    </ligand>
</feature>
<evidence type="ECO:0000313" key="14">
    <source>
        <dbReference type="EMBL" id="BCK83879.1"/>
    </source>
</evidence>
<dbReference type="SUPFAM" id="SSF52317">
    <property type="entry name" value="Class I glutamine amidotransferase-like"/>
    <property type="match status" value="1"/>
</dbReference>
<keyword evidence="6 11" id="KW-0067">ATP-binding</keyword>
<dbReference type="NCBIfam" id="NF003792">
    <property type="entry name" value="PRK05380.1"/>
    <property type="match status" value="1"/>
</dbReference>
<comment type="function">
    <text evidence="11">Catalyzes the ATP-dependent amination of UTP to CTP with either L-glutamine or ammonia as the source of nitrogen. Regulates intracellular CTP levels through interactions with the four ribonucleotide triphosphates.</text>
</comment>
<dbReference type="InterPro" id="IPR027417">
    <property type="entry name" value="P-loop_NTPase"/>
</dbReference>
<keyword evidence="9 11" id="KW-0665">Pyrimidine biosynthesis</keyword>
<comment type="activity regulation">
    <text evidence="11">Allosterically activated by GTP, when glutamine is the substrate; GTP has no effect on the reaction when ammonia is the substrate. The allosteric effector GTP functions by stabilizing the protein conformation that binds the tetrahedral intermediate(s) formed during glutamine hydrolysis. Inhibited by the product CTP, via allosteric rather than competitive inhibition.</text>
</comment>
<dbReference type="Gene3D" id="3.40.50.300">
    <property type="entry name" value="P-loop containing nucleotide triphosphate hydrolases"/>
    <property type="match status" value="1"/>
</dbReference>